<keyword evidence="2" id="KW-1185">Reference proteome</keyword>
<evidence type="ECO:0000313" key="2">
    <source>
        <dbReference type="Proteomes" id="UP000316167"/>
    </source>
</evidence>
<reference evidence="1 2" key="1">
    <citation type="journal article" date="2015" name="Stand. Genomic Sci.">
        <title>Genomic Encyclopedia of Bacterial and Archaeal Type Strains, Phase III: the genomes of soil and plant-associated and newly described type strains.</title>
        <authorList>
            <person name="Whitman W.B."/>
            <person name="Woyke T."/>
            <person name="Klenk H.P."/>
            <person name="Zhou Y."/>
            <person name="Lilburn T.G."/>
            <person name="Beck B.J."/>
            <person name="De Vos P."/>
            <person name="Vandamme P."/>
            <person name="Eisen J.A."/>
            <person name="Garrity G."/>
            <person name="Hugenholtz P."/>
            <person name="Kyrpides N.C."/>
        </authorList>
    </citation>
    <scope>NUCLEOTIDE SEQUENCE [LARGE SCALE GENOMIC DNA]</scope>
    <source>
        <strain evidence="1 2">CGMCC 1.7271</strain>
    </source>
</reference>
<dbReference type="AlphaFoldDB" id="A0A562SWX8"/>
<comment type="caution">
    <text evidence="1">The sequence shown here is derived from an EMBL/GenBank/DDBJ whole genome shotgun (WGS) entry which is preliminary data.</text>
</comment>
<dbReference type="EMBL" id="VLLE01000002">
    <property type="protein sequence ID" value="TWI85797.1"/>
    <property type="molecule type" value="Genomic_DNA"/>
</dbReference>
<dbReference type="Proteomes" id="UP000316167">
    <property type="component" value="Unassembled WGS sequence"/>
</dbReference>
<gene>
    <name evidence="1" type="ORF">IQ13_0966</name>
</gene>
<name>A0A562SWX8_9BACT</name>
<evidence type="ECO:0000313" key="1">
    <source>
        <dbReference type="EMBL" id="TWI85797.1"/>
    </source>
</evidence>
<dbReference type="Gene3D" id="2.60.40.2880">
    <property type="entry name" value="MmpS1-5, C-terminal soluble domain"/>
    <property type="match status" value="1"/>
</dbReference>
<sequence length="143" mass="15531">MSILIDVLFIDFCLKNMSQFSKFFLCSIFFICGIVSCKKKSNSVYPHTVSIQYRITPSSGISQATSVIYANETGGLTNISNQNLPFSKSFSRAVNRGNALTLRGDASGTGSLKLEILVDNSVVKTATFTGSSVITGQISYQFQ</sequence>
<proteinExistence type="predicted"/>
<protein>
    <submittedName>
        <fullName evidence="1">Uncharacterized protein</fullName>
    </submittedName>
</protein>
<dbReference type="InterPro" id="IPR038468">
    <property type="entry name" value="MmpS_C"/>
</dbReference>
<organism evidence="1 2">
    <name type="scientific">Lacibacter cauensis</name>
    <dbReference type="NCBI Taxonomy" id="510947"/>
    <lineage>
        <taxon>Bacteria</taxon>
        <taxon>Pseudomonadati</taxon>
        <taxon>Bacteroidota</taxon>
        <taxon>Chitinophagia</taxon>
        <taxon>Chitinophagales</taxon>
        <taxon>Chitinophagaceae</taxon>
        <taxon>Lacibacter</taxon>
    </lineage>
</organism>
<accession>A0A562SWX8</accession>